<dbReference type="EMBL" id="LR796548">
    <property type="protein sequence ID" value="CAB4151074.1"/>
    <property type="molecule type" value="Genomic_DNA"/>
</dbReference>
<dbReference type="EMBL" id="LR796980">
    <property type="protein sequence ID" value="CAB4179374.1"/>
    <property type="molecule type" value="Genomic_DNA"/>
</dbReference>
<dbReference type="EMBL" id="LR796305">
    <property type="protein sequence ID" value="CAB4135786.1"/>
    <property type="molecule type" value="Genomic_DNA"/>
</dbReference>
<name>A0A6J5SLR3_9CAUD</name>
<gene>
    <name evidence="7" type="ORF">UFOVP1031_81</name>
    <name evidence="8" type="ORF">UFOVP1172_54</name>
    <name evidence="9" type="ORF">UFOVP1240_116</name>
    <name evidence="10" type="ORF">UFOVP1486_16</name>
    <name evidence="12" type="ORF">UFOVP1578_153</name>
    <name evidence="11" type="ORF">UFOVP1630_145</name>
    <name evidence="2" type="ORF">UFOVP288_133</name>
    <name evidence="3" type="ORF">UFOVP483_63</name>
    <name evidence="4" type="ORF">UFOVP573_139</name>
    <name evidence="5" type="ORF">UFOVP769_133</name>
    <name evidence="6" type="ORF">UFOVP962_101</name>
</gene>
<evidence type="ECO:0000313" key="11">
    <source>
        <dbReference type="EMBL" id="CAB4220216.1"/>
    </source>
</evidence>
<evidence type="ECO:0000313" key="12">
    <source>
        <dbReference type="EMBL" id="CAB5230860.1"/>
    </source>
</evidence>
<evidence type="ECO:0000313" key="5">
    <source>
        <dbReference type="EMBL" id="CAB4161619.1"/>
    </source>
</evidence>
<accession>A0A6J5SLR3</accession>
<dbReference type="EMBL" id="LR798423">
    <property type="protein sequence ID" value="CAB5230860.1"/>
    <property type="molecule type" value="Genomic_DNA"/>
</dbReference>
<dbReference type="EMBL" id="LR797492">
    <property type="protein sequence ID" value="CAB4220216.1"/>
    <property type="molecule type" value="Genomic_DNA"/>
</dbReference>
<evidence type="ECO:0000313" key="6">
    <source>
        <dbReference type="EMBL" id="CAB4174958.1"/>
    </source>
</evidence>
<protein>
    <submittedName>
        <fullName evidence="10">Uncharacterized protein</fullName>
    </submittedName>
</protein>
<evidence type="ECO:0000313" key="4">
    <source>
        <dbReference type="EMBL" id="CAB4151074.1"/>
    </source>
</evidence>
<evidence type="ECO:0000313" key="10">
    <source>
        <dbReference type="EMBL" id="CAB4215859.1"/>
    </source>
</evidence>
<dbReference type="EMBL" id="LR797130">
    <property type="protein sequence ID" value="CAB4188679.1"/>
    <property type="molecule type" value="Genomic_DNA"/>
</dbReference>
<organism evidence="10">
    <name type="scientific">uncultured Caudovirales phage</name>
    <dbReference type="NCBI Taxonomy" id="2100421"/>
    <lineage>
        <taxon>Viruses</taxon>
        <taxon>Duplodnaviria</taxon>
        <taxon>Heunggongvirae</taxon>
        <taxon>Uroviricota</taxon>
        <taxon>Caudoviricetes</taxon>
        <taxon>Peduoviridae</taxon>
        <taxon>Maltschvirus</taxon>
        <taxon>Maltschvirus maltsch</taxon>
    </lineage>
</organism>
<evidence type="ECO:0000313" key="3">
    <source>
        <dbReference type="EMBL" id="CAB4146101.1"/>
    </source>
</evidence>
<dbReference type="EMBL" id="LR797180">
    <property type="protein sequence ID" value="CAB4192040.1"/>
    <property type="molecule type" value="Genomic_DNA"/>
</dbReference>
<evidence type="ECO:0000313" key="7">
    <source>
        <dbReference type="EMBL" id="CAB4179374.1"/>
    </source>
</evidence>
<dbReference type="EMBL" id="LR796461">
    <property type="protein sequence ID" value="CAB4146101.1"/>
    <property type="molecule type" value="Genomic_DNA"/>
</dbReference>
<sequence length="80" mass="9553">MTNFFFWGVWTIVASFGFRYSFNELLNKDITLYTSFITILVYQWIRMIKPPDSKAETNTKETKNNKVPVKLPNSNNRRNR</sequence>
<feature type="region of interest" description="Disordered" evidence="1">
    <location>
        <begin position="53"/>
        <end position="80"/>
    </location>
</feature>
<dbReference type="EMBL" id="LR796709">
    <property type="protein sequence ID" value="CAB4161619.1"/>
    <property type="molecule type" value="Genomic_DNA"/>
</dbReference>
<evidence type="ECO:0000256" key="1">
    <source>
        <dbReference type="SAM" id="MobiDB-lite"/>
    </source>
</evidence>
<proteinExistence type="predicted"/>
<feature type="compositionally biased region" description="Basic and acidic residues" evidence="1">
    <location>
        <begin position="53"/>
        <end position="64"/>
    </location>
</feature>
<evidence type="ECO:0000313" key="2">
    <source>
        <dbReference type="EMBL" id="CAB4135786.1"/>
    </source>
</evidence>
<dbReference type="EMBL" id="LR797434">
    <property type="protein sequence ID" value="CAB4215859.1"/>
    <property type="molecule type" value="Genomic_DNA"/>
</dbReference>
<evidence type="ECO:0000313" key="9">
    <source>
        <dbReference type="EMBL" id="CAB4192040.1"/>
    </source>
</evidence>
<reference evidence="10" key="1">
    <citation type="submission" date="2020-05" db="EMBL/GenBank/DDBJ databases">
        <authorList>
            <person name="Chiriac C."/>
            <person name="Salcher M."/>
            <person name="Ghai R."/>
            <person name="Kavagutti S V."/>
        </authorList>
    </citation>
    <scope>NUCLEOTIDE SEQUENCE</scope>
</reference>
<dbReference type="EMBL" id="LR796917">
    <property type="protein sequence ID" value="CAB4174958.1"/>
    <property type="molecule type" value="Genomic_DNA"/>
</dbReference>
<evidence type="ECO:0000313" key="8">
    <source>
        <dbReference type="EMBL" id="CAB4188679.1"/>
    </source>
</evidence>